<dbReference type="AlphaFoldDB" id="A0AAN6TVA7"/>
<dbReference type="GeneID" id="87822576"/>
<feature type="compositionally biased region" description="Basic and acidic residues" evidence="1">
    <location>
        <begin position="155"/>
        <end position="168"/>
    </location>
</feature>
<name>A0AAN6TVA7_9PEZI</name>
<reference evidence="2" key="1">
    <citation type="journal article" date="2023" name="Mol. Phylogenet. Evol.">
        <title>Genome-scale phylogeny and comparative genomics of the fungal order Sordariales.</title>
        <authorList>
            <person name="Hensen N."/>
            <person name="Bonometti L."/>
            <person name="Westerberg I."/>
            <person name="Brannstrom I.O."/>
            <person name="Guillou S."/>
            <person name="Cros-Aarteil S."/>
            <person name="Calhoun S."/>
            <person name="Haridas S."/>
            <person name="Kuo A."/>
            <person name="Mondo S."/>
            <person name="Pangilinan J."/>
            <person name="Riley R."/>
            <person name="LaButti K."/>
            <person name="Andreopoulos B."/>
            <person name="Lipzen A."/>
            <person name="Chen C."/>
            <person name="Yan M."/>
            <person name="Daum C."/>
            <person name="Ng V."/>
            <person name="Clum A."/>
            <person name="Steindorff A."/>
            <person name="Ohm R.A."/>
            <person name="Martin F."/>
            <person name="Silar P."/>
            <person name="Natvig D.O."/>
            <person name="Lalanne C."/>
            <person name="Gautier V."/>
            <person name="Ament-Velasquez S.L."/>
            <person name="Kruys A."/>
            <person name="Hutchinson M.I."/>
            <person name="Powell A.J."/>
            <person name="Barry K."/>
            <person name="Miller A.N."/>
            <person name="Grigoriev I.V."/>
            <person name="Debuchy R."/>
            <person name="Gladieux P."/>
            <person name="Hiltunen Thoren M."/>
            <person name="Johannesson H."/>
        </authorList>
    </citation>
    <scope>NUCLEOTIDE SEQUENCE</scope>
    <source>
        <strain evidence="2">CBS 731.68</strain>
    </source>
</reference>
<proteinExistence type="predicted"/>
<dbReference type="Proteomes" id="UP001302602">
    <property type="component" value="Unassembled WGS sequence"/>
</dbReference>
<evidence type="ECO:0000313" key="2">
    <source>
        <dbReference type="EMBL" id="KAK4121154.1"/>
    </source>
</evidence>
<accession>A0AAN6TVA7</accession>
<evidence type="ECO:0000313" key="3">
    <source>
        <dbReference type="Proteomes" id="UP001302602"/>
    </source>
</evidence>
<dbReference type="RefSeq" id="XP_062644925.1">
    <property type="nucleotide sequence ID" value="XM_062785810.1"/>
</dbReference>
<organism evidence="2 3">
    <name type="scientific">Parathielavia appendiculata</name>
    <dbReference type="NCBI Taxonomy" id="2587402"/>
    <lineage>
        <taxon>Eukaryota</taxon>
        <taxon>Fungi</taxon>
        <taxon>Dikarya</taxon>
        <taxon>Ascomycota</taxon>
        <taxon>Pezizomycotina</taxon>
        <taxon>Sordariomycetes</taxon>
        <taxon>Sordariomycetidae</taxon>
        <taxon>Sordariales</taxon>
        <taxon>Chaetomiaceae</taxon>
        <taxon>Parathielavia</taxon>
    </lineage>
</organism>
<gene>
    <name evidence="2" type="ORF">N657DRAFT_118819</name>
</gene>
<reference evidence="2" key="2">
    <citation type="submission" date="2023-05" db="EMBL/GenBank/DDBJ databases">
        <authorList>
            <consortium name="Lawrence Berkeley National Laboratory"/>
            <person name="Steindorff A."/>
            <person name="Hensen N."/>
            <person name="Bonometti L."/>
            <person name="Westerberg I."/>
            <person name="Brannstrom I.O."/>
            <person name="Guillou S."/>
            <person name="Cros-Aarteil S."/>
            <person name="Calhoun S."/>
            <person name="Haridas S."/>
            <person name="Kuo A."/>
            <person name="Mondo S."/>
            <person name="Pangilinan J."/>
            <person name="Riley R."/>
            <person name="Labutti K."/>
            <person name="Andreopoulos B."/>
            <person name="Lipzen A."/>
            <person name="Chen C."/>
            <person name="Yanf M."/>
            <person name="Daum C."/>
            <person name="Ng V."/>
            <person name="Clum A."/>
            <person name="Ohm R."/>
            <person name="Martin F."/>
            <person name="Silar P."/>
            <person name="Natvig D."/>
            <person name="Lalanne C."/>
            <person name="Gautier V."/>
            <person name="Ament-Velasquez S.L."/>
            <person name="Kruys A."/>
            <person name="Hutchinson M.I."/>
            <person name="Powell A.J."/>
            <person name="Barry K."/>
            <person name="Miller A.N."/>
            <person name="Grigoriev I.V."/>
            <person name="Debuchy R."/>
            <person name="Gladieux P."/>
            <person name="Thoren M.H."/>
            <person name="Johannesson H."/>
        </authorList>
    </citation>
    <scope>NUCLEOTIDE SEQUENCE</scope>
    <source>
        <strain evidence="2">CBS 731.68</strain>
    </source>
</reference>
<sequence>MKRSFAEVCRQLQGVGSLECTGWKCYIKNSCSLGCPYGFSANLGPFNERTWVRIGEGGCSQQIPHRPNRMSQLVLIAGIESLYQFEAYVAPIRALSYRRFHGLSVLLEAGAEVMKIASAMRHIATMCRQFSGGVLCNGPRSILQLAGDDSTSLPRMEKEEEKRELDDRKRGQLLYAPEHTDTACFRMTLS</sequence>
<keyword evidence="3" id="KW-1185">Reference proteome</keyword>
<protein>
    <submittedName>
        <fullName evidence="2">Uncharacterized protein</fullName>
    </submittedName>
</protein>
<comment type="caution">
    <text evidence="2">The sequence shown here is derived from an EMBL/GenBank/DDBJ whole genome shotgun (WGS) entry which is preliminary data.</text>
</comment>
<feature type="region of interest" description="Disordered" evidence="1">
    <location>
        <begin position="149"/>
        <end position="168"/>
    </location>
</feature>
<dbReference type="EMBL" id="MU853234">
    <property type="protein sequence ID" value="KAK4121154.1"/>
    <property type="molecule type" value="Genomic_DNA"/>
</dbReference>
<evidence type="ECO:0000256" key="1">
    <source>
        <dbReference type="SAM" id="MobiDB-lite"/>
    </source>
</evidence>